<evidence type="ECO:0000256" key="1">
    <source>
        <dbReference type="SAM" id="MobiDB-lite"/>
    </source>
</evidence>
<dbReference type="RefSeq" id="WP_200089766.1">
    <property type="nucleotide sequence ID" value="NZ_CP054706.1"/>
</dbReference>
<keyword evidence="4" id="KW-1185">Reference proteome</keyword>
<keyword evidence="2" id="KW-0472">Membrane</keyword>
<evidence type="ECO:0000313" key="3">
    <source>
        <dbReference type="EMBL" id="QQK79773.1"/>
    </source>
</evidence>
<feature type="compositionally biased region" description="Low complexity" evidence="1">
    <location>
        <begin position="51"/>
        <end position="60"/>
    </location>
</feature>
<evidence type="ECO:0000313" key="4">
    <source>
        <dbReference type="Proteomes" id="UP000595349"/>
    </source>
</evidence>
<dbReference type="AlphaFoldDB" id="A0A7T7CF65"/>
<keyword evidence="2" id="KW-1133">Transmembrane helix</keyword>
<keyword evidence="2" id="KW-0812">Transmembrane</keyword>
<dbReference type="Proteomes" id="UP000595349">
    <property type="component" value="Chromosome"/>
</dbReference>
<feature type="region of interest" description="Disordered" evidence="1">
    <location>
        <begin position="123"/>
        <end position="157"/>
    </location>
</feature>
<dbReference type="KEGG" id="scib:HUG20_07660"/>
<gene>
    <name evidence="3" type="primary">spoIIIAG</name>
    <name evidence="3" type="ORF">HUG20_07660</name>
</gene>
<accession>A0A7T7CF65</accession>
<name>A0A7T7CF65_9BACI</name>
<proteinExistence type="predicted"/>
<feature type="compositionally biased region" description="Basic and acidic residues" evidence="1">
    <location>
        <begin position="123"/>
        <end position="136"/>
    </location>
</feature>
<feature type="region of interest" description="Disordered" evidence="1">
    <location>
        <begin position="44"/>
        <end position="85"/>
    </location>
</feature>
<protein>
    <submittedName>
        <fullName evidence="3">Stage III sporulation protein AG</fullName>
    </submittedName>
</protein>
<reference evidence="3 4" key="1">
    <citation type="submission" date="2020-06" db="EMBL/GenBank/DDBJ databases">
        <title>Genomic analysis of Salicibibacter sp. NKC21-4.</title>
        <authorList>
            <person name="Oh Y.J."/>
        </authorList>
    </citation>
    <scope>NUCLEOTIDE SEQUENCE [LARGE SCALE GENOMIC DNA]</scope>
    <source>
        <strain evidence="3 4">NKC21-4</strain>
    </source>
</reference>
<dbReference type="NCBIfam" id="TIGR02830">
    <property type="entry name" value="spore_III_AG"/>
    <property type="match status" value="1"/>
</dbReference>
<dbReference type="EMBL" id="CP054706">
    <property type="protein sequence ID" value="QQK79773.1"/>
    <property type="molecule type" value="Genomic_DNA"/>
</dbReference>
<sequence>MSEEKNPLFSKWFPSADGPRKFRWYYLGGLLVVGILFMFLGTSGGDEEEQPGGSPSSSTGMNEEREEADVPGNDTGGNDDQQHPLGDISELEHAYANQLEGALESMSGLSGVDIVVNLEASESKVYEKDTTSREQITDETDTEGGTRTLEEGTDEETLVLVQEGDSEQPLLIRTEKPDVTGVLVVAEGVDDLDRKESVIEAVTRTLDVPAHRVSVLPKQ</sequence>
<dbReference type="InterPro" id="IPR014195">
    <property type="entry name" value="Spore_III_AG"/>
</dbReference>
<evidence type="ECO:0000256" key="2">
    <source>
        <dbReference type="SAM" id="Phobius"/>
    </source>
</evidence>
<organism evidence="3 4">
    <name type="scientific">Salicibibacter cibi</name>
    <dbReference type="NCBI Taxonomy" id="2743001"/>
    <lineage>
        <taxon>Bacteria</taxon>
        <taxon>Bacillati</taxon>
        <taxon>Bacillota</taxon>
        <taxon>Bacilli</taxon>
        <taxon>Bacillales</taxon>
        <taxon>Bacillaceae</taxon>
        <taxon>Salicibibacter</taxon>
    </lineage>
</organism>
<feature type="transmembrane region" description="Helical" evidence="2">
    <location>
        <begin position="22"/>
        <end position="40"/>
    </location>
</feature>